<feature type="transmembrane region" description="Helical" evidence="11">
    <location>
        <begin position="592"/>
        <end position="614"/>
    </location>
</feature>
<feature type="compositionally biased region" description="Low complexity" evidence="10">
    <location>
        <begin position="1136"/>
        <end position="1150"/>
    </location>
</feature>
<dbReference type="PROSITE" id="PS50262">
    <property type="entry name" value="G_PROTEIN_RECEP_F1_2"/>
    <property type="match status" value="1"/>
</dbReference>
<feature type="compositionally biased region" description="Acidic residues" evidence="10">
    <location>
        <begin position="323"/>
        <end position="340"/>
    </location>
</feature>
<feature type="compositionally biased region" description="Low complexity" evidence="10">
    <location>
        <begin position="1729"/>
        <end position="1740"/>
    </location>
</feature>
<dbReference type="SMART" id="SM01381">
    <property type="entry name" value="7TM_GPCR_Srsx"/>
    <property type="match status" value="1"/>
</dbReference>
<name>A0ABQ7S5E4_9ACAR</name>
<evidence type="ECO:0000256" key="6">
    <source>
        <dbReference type="ARBA" id="ARBA00023136"/>
    </source>
</evidence>
<evidence type="ECO:0000256" key="2">
    <source>
        <dbReference type="ARBA" id="ARBA00010663"/>
    </source>
</evidence>
<evidence type="ECO:0000313" key="13">
    <source>
        <dbReference type="EMBL" id="KAG9508643.1"/>
    </source>
</evidence>
<feature type="compositionally biased region" description="Polar residues" evidence="10">
    <location>
        <begin position="1241"/>
        <end position="1251"/>
    </location>
</feature>
<evidence type="ECO:0000313" key="14">
    <source>
        <dbReference type="Proteomes" id="UP000825002"/>
    </source>
</evidence>
<keyword evidence="4 11" id="KW-1133">Transmembrane helix</keyword>
<accession>A0ABQ7S5E4</accession>
<dbReference type="PANTHER" id="PTHR24235">
    <property type="entry name" value="NEUROPEPTIDE Y RECEPTOR"/>
    <property type="match status" value="1"/>
</dbReference>
<evidence type="ECO:0000256" key="8">
    <source>
        <dbReference type="ARBA" id="ARBA00023224"/>
    </source>
</evidence>
<feature type="region of interest" description="Disordered" evidence="10">
    <location>
        <begin position="1117"/>
        <end position="1157"/>
    </location>
</feature>
<dbReference type="CDD" id="cd15203">
    <property type="entry name" value="7tmA_NPYR-like"/>
    <property type="match status" value="1"/>
</dbReference>
<feature type="region of interest" description="Disordered" evidence="10">
    <location>
        <begin position="1569"/>
        <end position="1609"/>
    </location>
</feature>
<evidence type="ECO:0000256" key="5">
    <source>
        <dbReference type="ARBA" id="ARBA00023040"/>
    </source>
</evidence>
<feature type="domain" description="G-protein coupled receptors family 1 profile" evidence="12">
    <location>
        <begin position="490"/>
        <end position="1091"/>
    </location>
</feature>
<feature type="region of interest" description="Disordered" evidence="10">
    <location>
        <begin position="172"/>
        <end position="209"/>
    </location>
</feature>
<feature type="compositionally biased region" description="Low complexity" evidence="10">
    <location>
        <begin position="402"/>
        <end position="411"/>
    </location>
</feature>
<dbReference type="Gene3D" id="1.20.1070.10">
    <property type="entry name" value="Rhodopsin 7-helix transmembrane proteins"/>
    <property type="match status" value="2"/>
</dbReference>
<reference evidence="13 14" key="1">
    <citation type="submission" date="2020-10" db="EMBL/GenBank/DDBJ databases">
        <authorList>
            <person name="Klimov P.B."/>
            <person name="Dyachkov S.M."/>
            <person name="Chetverikov P.E."/>
        </authorList>
    </citation>
    <scope>NUCLEOTIDE SEQUENCE [LARGE SCALE GENOMIC DNA]</scope>
    <source>
        <strain evidence="13">BMOC 18-1129-001#AD2665</strain>
        <tissue evidence="13">Entire mites</tissue>
    </source>
</reference>
<dbReference type="EMBL" id="JAIFTH010001182">
    <property type="protein sequence ID" value="KAG9508643.1"/>
    <property type="molecule type" value="Genomic_DNA"/>
</dbReference>
<keyword evidence="14" id="KW-1185">Reference proteome</keyword>
<evidence type="ECO:0000256" key="4">
    <source>
        <dbReference type="ARBA" id="ARBA00022989"/>
    </source>
</evidence>
<feature type="transmembrane region" description="Helical" evidence="11">
    <location>
        <begin position="474"/>
        <end position="499"/>
    </location>
</feature>
<dbReference type="PROSITE" id="PS00237">
    <property type="entry name" value="G_PROTEIN_RECEP_F1_1"/>
    <property type="match status" value="1"/>
</dbReference>
<feature type="region of interest" description="Disordered" evidence="10">
    <location>
        <begin position="373"/>
        <end position="411"/>
    </location>
</feature>
<keyword evidence="7 9" id="KW-0675">Receptor</keyword>
<comment type="similarity">
    <text evidence="2 9">Belongs to the G-protein coupled receptor 1 family.</text>
</comment>
<feature type="non-terminal residue" evidence="13">
    <location>
        <position position="1754"/>
    </location>
</feature>
<dbReference type="PRINTS" id="PR00237">
    <property type="entry name" value="GPCRRHODOPSN"/>
</dbReference>
<comment type="subcellular location">
    <subcellularLocation>
        <location evidence="1">Membrane</location>
        <topology evidence="1">Multi-pass membrane protein</topology>
    </subcellularLocation>
</comment>
<feature type="transmembrane region" description="Helical" evidence="11">
    <location>
        <begin position="511"/>
        <end position="536"/>
    </location>
</feature>
<sequence length="1754" mass="188653">RDDNNNNNERLHQNERQPVFRHHLRQSNDIGVDRSHASQQLLMQQQHQRQQLMNENSNNHSNSHLIIINEPGVKKLTRVTVTMRPRALRFTVAMIVITTLSTCCLCAGVTSDAGATQRETTQMLDFAMSANSGTISTSLNSGTGLSLDIATTTTAASLTLAMTMPITTTTSASTTNFTTTTTNSGTQGSSTSSSSSNNKQTVEPKSIASSRLSTLSSGISIIDTSLFDNANDDDDIVNEKLPAVMIDTVRPVAVSQPNTSISKRLTLGQQLSVRLCNNNNNNNDISNNCDNNNNIDYNNNNNNDSDGDNVNDDANDNNSVTADNEDDDDSDNDSVDDDATSDDKQQRIISSSSLRNESRQAFVVYVEDMNDNGVNTTNQTDFEQQFQKQQRRRRQHNDNKDNNNNNGNIDNITTDVIINGGDNDTTAVDSGTSVTAVAVTASTATANEGGKTQEENCLLSAMARQKEISVPVKLLFYLAYTTIFLFGLFGNMLVIYIVWCNKSMHTVTNYFIANLAVSDILLCLFAVPFTPLYLLTFQEWIFGRWLCHLLPYAQGVSVYISAFTLMIIAIDRYFVIVYPFRPRMSKCLCIKLIMGVWCAALLLTLPYALYVRLMPSDCPTQFCEEDWPYESNRILFGLSTSVLQFIVPFKIIAFCYIKVWLKLRMRARRGKPGAASANNHGHAYHPAQLPLSHTTSAAHSQAQHRKSIAVVQHTTTSEQVAGGTGGTGSTGALISPLVAARLNKSVAADKQPLASQQHLKKAVSSTARACDGQLSTWLARIQPEVGQLLGGTATGTEMCSGSQDSADIALSAFRAQSANQTGSGDSPPTRKGRRQTSFMRLLIGASRQRYVQHQQRQRGSAALAGKRDSCPSLAVTPTATTTSMNHHSNHSTAHSCRIAQCRAHNNGLVAGTQCVNKRKHDATDSGAAVVVRQVTMNSSVNLELPVASDSPTLRRIEQKKHRSGSRASIASILSMVGVVSDFGSKQGGGAAQSQVGVTPVGVGGRGAIAHGGHQSLGHQVHEDERDRRTRKTNRMLIAMVVIFLISWLPLNLHNLIQDLFIDASDWNFGIPLFLSTHTIAVSSTCYNPLVYAWLNDSFRKEFKAILPCFRSASSNTHTSASHLHHHHHHHHHHAHNNNNHNNNHTHNNNNNHHHHHTGLIGRASAAIGAPATTTIARYSPPGTTLIGGVGVESTGAAIHSTATPVPVDSKQSEHVPISIEGPSSNDCCYQETQRHSDESETTTIACISSSPVPAPTPESLQQQQQSADSQQNSTIAQQLLKGNSNMEQQQGTAGNQTANELSKLSKSKFSLAPNKSVLLPIERASSQSVCTQSASAVVEVAGAAAAGTVTAATDQLKPTTTTTSTIKPIEANNETSMDSCSCTCCCCCSPLQPQQALHKRRVTNNLDSSYVESVAAPDSPTLPLSAPLCNNNSNSNHNNQHQRDKHGLKNKRCLLPALTIDSANSHSNIACKYTTQSESGLFTQSGTRTCAQALHNNDANNSSSNNHDTNDSPLRSPADCCCSLGGGITTADNSIRAGATHSWLSSASSASYSSGSLLVSSSLPMSSALSASTSSSSSSTSTSTSSSSSSSSSSPTSSTTSSAGLVSSMSAPATNSIETATSTTANSNSQSHALPKSCRYFRRMQTATGVASLTGSRLTQQHGNKKPHDGLLMEQQQQILNGAVNIAVPNVGDSEHKQFHQLELLDSSNNNKLVSHTTTTLMFHASNSVSTADNNSSSSNKQTAENLLTERDRQ</sequence>
<feature type="compositionally biased region" description="Basic residues" evidence="10">
    <location>
        <begin position="1122"/>
        <end position="1135"/>
    </location>
</feature>
<evidence type="ECO:0000259" key="12">
    <source>
        <dbReference type="PROSITE" id="PS50262"/>
    </source>
</evidence>
<feature type="compositionally biased region" description="Low complexity" evidence="10">
    <location>
        <begin position="172"/>
        <end position="198"/>
    </location>
</feature>
<evidence type="ECO:0000256" key="10">
    <source>
        <dbReference type="SAM" id="MobiDB-lite"/>
    </source>
</evidence>
<organism evidence="13 14">
    <name type="scientific">Fragariocoptes setiger</name>
    <dbReference type="NCBI Taxonomy" id="1670756"/>
    <lineage>
        <taxon>Eukaryota</taxon>
        <taxon>Metazoa</taxon>
        <taxon>Ecdysozoa</taxon>
        <taxon>Arthropoda</taxon>
        <taxon>Chelicerata</taxon>
        <taxon>Arachnida</taxon>
        <taxon>Acari</taxon>
        <taxon>Acariformes</taxon>
        <taxon>Trombidiformes</taxon>
        <taxon>Prostigmata</taxon>
        <taxon>Eupodina</taxon>
        <taxon>Eriophyoidea</taxon>
        <taxon>Phytoptidae</taxon>
        <taxon>Fragariocoptes</taxon>
    </lineage>
</organism>
<keyword evidence="3 9" id="KW-0812">Transmembrane</keyword>
<feature type="region of interest" description="Disordered" evidence="10">
    <location>
        <begin position="287"/>
        <end position="353"/>
    </location>
</feature>
<feature type="compositionally biased region" description="Low complexity" evidence="10">
    <location>
        <begin position="1430"/>
        <end position="1439"/>
    </location>
</feature>
<gene>
    <name evidence="13" type="primary">RYa-R</name>
    <name evidence="13" type="ORF">GZH46_02855</name>
</gene>
<protein>
    <submittedName>
        <fullName evidence="13">RYamide receptor</fullName>
    </submittedName>
</protein>
<feature type="compositionally biased region" description="Polar residues" evidence="10">
    <location>
        <begin position="816"/>
        <end position="826"/>
    </location>
</feature>
<keyword evidence="8 9" id="KW-0807">Transducer</keyword>
<evidence type="ECO:0000256" key="3">
    <source>
        <dbReference type="ARBA" id="ARBA00022692"/>
    </source>
</evidence>
<feature type="transmembrane region" description="Helical" evidence="11">
    <location>
        <begin position="1035"/>
        <end position="1052"/>
    </location>
</feature>
<feature type="region of interest" description="Disordered" evidence="10">
    <location>
        <begin position="1202"/>
        <end position="1272"/>
    </location>
</feature>
<feature type="compositionally biased region" description="Low complexity" evidence="10">
    <location>
        <begin position="287"/>
        <end position="304"/>
    </location>
</feature>
<dbReference type="InterPro" id="IPR017452">
    <property type="entry name" value="GPCR_Rhodpsn_7TM"/>
</dbReference>
<evidence type="ECO:0000256" key="11">
    <source>
        <dbReference type="SAM" id="Phobius"/>
    </source>
</evidence>
<feature type="region of interest" description="Disordered" evidence="10">
    <location>
        <begin position="816"/>
        <end position="835"/>
    </location>
</feature>
<evidence type="ECO:0000256" key="9">
    <source>
        <dbReference type="RuleBase" id="RU000688"/>
    </source>
</evidence>
<feature type="compositionally biased region" description="Polar residues" evidence="10">
    <location>
        <begin position="373"/>
        <end position="383"/>
    </location>
</feature>
<keyword evidence="6 11" id="KW-0472">Membrane</keyword>
<dbReference type="Pfam" id="PF00001">
    <property type="entry name" value="7tm_1"/>
    <property type="match status" value="1"/>
</dbReference>
<feature type="region of interest" description="Disordered" evidence="10">
    <location>
        <begin position="1729"/>
        <end position="1754"/>
    </location>
</feature>
<feature type="transmembrane region" description="Helical" evidence="11">
    <location>
        <begin position="87"/>
        <end position="110"/>
    </location>
</feature>
<feature type="compositionally biased region" description="Acidic residues" evidence="10">
    <location>
        <begin position="305"/>
        <end position="315"/>
    </location>
</feature>
<feature type="non-terminal residue" evidence="13">
    <location>
        <position position="1"/>
    </location>
</feature>
<dbReference type="SUPFAM" id="SSF81321">
    <property type="entry name" value="Family A G protein-coupled receptor-like"/>
    <property type="match status" value="1"/>
</dbReference>
<feature type="transmembrane region" description="Helical" evidence="11">
    <location>
        <begin position="556"/>
        <end position="580"/>
    </location>
</feature>
<feature type="transmembrane region" description="Helical" evidence="11">
    <location>
        <begin position="634"/>
        <end position="661"/>
    </location>
</feature>
<comment type="caution">
    <text evidence="13">The sequence shown here is derived from an EMBL/GenBank/DDBJ whole genome shotgun (WGS) entry which is preliminary data.</text>
</comment>
<feature type="region of interest" description="Disordered" evidence="10">
    <location>
        <begin position="1425"/>
        <end position="1447"/>
    </location>
</feature>
<dbReference type="Proteomes" id="UP000825002">
    <property type="component" value="Unassembled WGS sequence"/>
</dbReference>
<proteinExistence type="inferred from homology"/>
<feature type="compositionally biased region" description="Polar residues" evidence="10">
    <location>
        <begin position="1221"/>
        <end position="1231"/>
    </location>
</feature>
<feature type="compositionally biased region" description="Low complexity" evidence="10">
    <location>
        <begin position="1259"/>
        <end position="1272"/>
    </location>
</feature>
<dbReference type="PANTHER" id="PTHR24235:SF29">
    <property type="entry name" value="GH23382P"/>
    <property type="match status" value="1"/>
</dbReference>
<keyword evidence="5 9" id="KW-0297">G-protein coupled receptor</keyword>
<evidence type="ECO:0000256" key="1">
    <source>
        <dbReference type="ARBA" id="ARBA00004141"/>
    </source>
</evidence>
<dbReference type="InterPro" id="IPR000276">
    <property type="entry name" value="GPCR_Rhodpsn"/>
</dbReference>
<evidence type="ECO:0000256" key="7">
    <source>
        <dbReference type="ARBA" id="ARBA00023170"/>
    </source>
</evidence>